<dbReference type="Proteomes" id="UP000615446">
    <property type="component" value="Unassembled WGS sequence"/>
</dbReference>
<gene>
    <name evidence="6" type="ORF">RCL2_000496600</name>
</gene>
<dbReference type="GO" id="GO:0005576">
    <property type="term" value="C:extracellular region"/>
    <property type="evidence" value="ECO:0007669"/>
    <property type="project" value="UniProtKB-SubCell"/>
</dbReference>
<dbReference type="AlphaFoldDB" id="A0A8H3L2I0"/>
<evidence type="ECO:0000259" key="5">
    <source>
        <dbReference type="Pfam" id="PF20147"/>
    </source>
</evidence>
<evidence type="ECO:0000256" key="4">
    <source>
        <dbReference type="SAM" id="MobiDB-lite"/>
    </source>
</evidence>
<organism evidence="6 7">
    <name type="scientific">Rhizophagus clarus</name>
    <dbReference type="NCBI Taxonomy" id="94130"/>
    <lineage>
        <taxon>Eukaryota</taxon>
        <taxon>Fungi</taxon>
        <taxon>Fungi incertae sedis</taxon>
        <taxon>Mucoromycota</taxon>
        <taxon>Glomeromycotina</taxon>
        <taxon>Glomeromycetes</taxon>
        <taxon>Glomerales</taxon>
        <taxon>Glomeraceae</taxon>
        <taxon>Rhizophagus</taxon>
    </lineage>
</organism>
<dbReference type="EMBL" id="BLAL01000030">
    <property type="protein sequence ID" value="GES77611.1"/>
    <property type="molecule type" value="Genomic_DNA"/>
</dbReference>
<proteinExistence type="predicted"/>
<evidence type="ECO:0000256" key="3">
    <source>
        <dbReference type="ARBA" id="ARBA00022525"/>
    </source>
</evidence>
<protein>
    <recommendedName>
        <fullName evidence="5">Crinkler effector protein N-terminal domain-containing protein</fullName>
    </recommendedName>
</protein>
<reference evidence="6" key="1">
    <citation type="submission" date="2019-10" db="EMBL/GenBank/DDBJ databases">
        <title>Conservation and host-specific expression of non-tandemly repeated heterogenous ribosome RNA gene in arbuscular mycorrhizal fungi.</title>
        <authorList>
            <person name="Maeda T."/>
            <person name="Kobayashi Y."/>
            <person name="Nakagawa T."/>
            <person name="Ezawa T."/>
            <person name="Yamaguchi K."/>
            <person name="Bino T."/>
            <person name="Nishimoto Y."/>
            <person name="Shigenobu S."/>
            <person name="Kawaguchi M."/>
        </authorList>
    </citation>
    <scope>NUCLEOTIDE SEQUENCE</scope>
    <source>
        <strain evidence="6">HR1</strain>
    </source>
</reference>
<dbReference type="GO" id="GO:0043657">
    <property type="term" value="C:host cell"/>
    <property type="evidence" value="ECO:0007669"/>
    <property type="project" value="UniProtKB-SubCell"/>
</dbReference>
<dbReference type="InterPro" id="IPR045379">
    <property type="entry name" value="Crinkler_N"/>
</dbReference>
<feature type="compositionally biased region" description="Basic and acidic residues" evidence="4">
    <location>
        <begin position="484"/>
        <end position="505"/>
    </location>
</feature>
<comment type="caution">
    <text evidence="6">The sequence shown here is derived from an EMBL/GenBank/DDBJ whole genome shotgun (WGS) entry which is preliminary data.</text>
</comment>
<dbReference type="OrthoDB" id="2441494at2759"/>
<feature type="domain" description="Crinkler effector protein N-terminal" evidence="5">
    <location>
        <begin position="4"/>
        <end position="110"/>
    </location>
</feature>
<name>A0A8H3L2I0_9GLOM</name>
<accession>A0A8H3L2I0</accession>
<feature type="region of interest" description="Disordered" evidence="4">
    <location>
        <begin position="484"/>
        <end position="531"/>
    </location>
</feature>
<sequence length="892" mass="100399">MSTITLSCLVVGENPYENAFAVEIDTTKLVSFFRDAIKEKIDDNVKAKDLKLWKVDISFEKENKKLELVNTKINVNIKEDLGGVELLPLSKISKHFSSQPADEHIHIIVQRPVETKEVHCTATYGRKTEKFLWAVTRGQITLSALKTRLRTCFTFPDGTEDEHIVINRESGKERIRLVDDEDLACIIWSQGFKVDLPIVVDTSQQPFSSWRFDKMKTLFGLKADDYNELPTFVGGVKETPEEIRNQIIGEFLRLHKTSQHITSANEATRCEYISRIIYGVASIYGGEIKVYPQYEISGSHGKGPVDWAIKIGNIIITITEAKKEDINQGIAQNAIQLQTSIQRNPKKRSYETAGLQEDVMYGIVSTAVDWVIIKLVSSNSENNSEGKVEVLLSSLSPSPLPINKAVLTHNDLVEPIKDLFGQINVLNQSLIDNSSNTHSSNFNSVADQAPTVIHHEKPLVDTLLPEDKETVAFLNEEHKKKVSNEIRQRNREKKLQRESSTKDLSEDACLLSKPPTSSVTQDKESRSHKKKLEAENIVQDVFDFTVDGPEKKHMTEISLTGREENNCQEKIESQDGLAELSSSDVLQNINRLYENACTAENERIKANQAEIWCWRNFIIGLDNSIDEIMIKEKVGTKKAKGLIYDFILAHNPDTKRKTLYQRISRARKVYEFTEKIGIDKIKYIKTYSANSIAELSDSQIQTIVDYFSNNPNTELPDDQEGSIIDSEGEISGDQTDASEAVSATRAEVSIPTSPIPLTHLRLNGNSSDDSSRIGPVAVSTLPVPQINESNQSRLPISILPEDPEEKRKHIIGLVLEKFPYLSLDDSDERRDTFNLDSSALCPLCNGDHKVNRSIFDEIKGEWGAGEYYGEQTYRLKCRESFKPGIPIVSVKA</sequence>
<evidence type="ECO:0000313" key="6">
    <source>
        <dbReference type="EMBL" id="GES77611.1"/>
    </source>
</evidence>
<evidence type="ECO:0000256" key="2">
    <source>
        <dbReference type="ARBA" id="ARBA00004613"/>
    </source>
</evidence>
<evidence type="ECO:0000256" key="1">
    <source>
        <dbReference type="ARBA" id="ARBA00004340"/>
    </source>
</evidence>
<comment type="subcellular location">
    <subcellularLocation>
        <location evidence="1">Host cell</location>
    </subcellularLocation>
    <subcellularLocation>
        <location evidence="2">Secreted</location>
    </subcellularLocation>
</comment>
<keyword evidence="3" id="KW-0964">Secreted</keyword>
<dbReference type="Pfam" id="PF20147">
    <property type="entry name" value="Crinkler"/>
    <property type="match status" value="1"/>
</dbReference>
<evidence type="ECO:0000313" key="7">
    <source>
        <dbReference type="Proteomes" id="UP000615446"/>
    </source>
</evidence>